<feature type="transmembrane region" description="Helical" evidence="10">
    <location>
        <begin position="146"/>
        <end position="166"/>
    </location>
</feature>
<evidence type="ECO:0000256" key="5">
    <source>
        <dbReference type="ARBA" id="ARBA00022927"/>
    </source>
</evidence>
<evidence type="ECO:0000313" key="15">
    <source>
        <dbReference type="Proteomes" id="UP000095390"/>
    </source>
</evidence>
<dbReference type="RefSeq" id="WP_055182051.1">
    <property type="nucleotide sequence ID" value="NZ_CAKXER010000002.1"/>
</dbReference>
<dbReference type="PIRSF" id="PIRSF004557">
    <property type="entry name" value="SecY"/>
    <property type="match status" value="1"/>
</dbReference>
<name>A0A173RGH0_9FIRM</name>
<dbReference type="GO" id="GO:0006605">
    <property type="term" value="P:protein targeting"/>
    <property type="evidence" value="ECO:0007669"/>
    <property type="project" value="UniProtKB-UniRule"/>
</dbReference>
<evidence type="ECO:0000256" key="13">
    <source>
        <dbReference type="RuleBase" id="RU004349"/>
    </source>
</evidence>
<evidence type="ECO:0000256" key="9">
    <source>
        <dbReference type="ARBA" id="ARBA00039733"/>
    </source>
</evidence>
<dbReference type="PROSITE" id="PS00756">
    <property type="entry name" value="SECY_2"/>
    <property type="match status" value="1"/>
</dbReference>
<dbReference type="AlphaFoldDB" id="A0A173RGH0"/>
<evidence type="ECO:0000256" key="8">
    <source>
        <dbReference type="ARBA" id="ARBA00023136"/>
    </source>
</evidence>
<dbReference type="HAMAP" id="MF_01465">
    <property type="entry name" value="SecY"/>
    <property type="match status" value="1"/>
</dbReference>
<proteinExistence type="inferred from homology"/>
<keyword evidence="3 10" id="KW-0813">Transport</keyword>
<dbReference type="OrthoDB" id="9809248at2"/>
<organism evidence="14 15">
    <name type="scientific">Anaerobutyricum hallii</name>
    <dbReference type="NCBI Taxonomy" id="39488"/>
    <lineage>
        <taxon>Bacteria</taxon>
        <taxon>Bacillati</taxon>
        <taxon>Bacillota</taxon>
        <taxon>Clostridia</taxon>
        <taxon>Lachnospirales</taxon>
        <taxon>Lachnospiraceae</taxon>
        <taxon>Anaerobutyricum</taxon>
    </lineage>
</organism>
<feature type="transmembrane region" description="Helical" evidence="10">
    <location>
        <begin position="252"/>
        <end position="273"/>
    </location>
</feature>
<dbReference type="SUPFAM" id="SSF103491">
    <property type="entry name" value="Preprotein translocase SecY subunit"/>
    <property type="match status" value="1"/>
</dbReference>
<gene>
    <name evidence="10 14" type="primary">secY</name>
    <name evidence="14" type="ORF">ERS852578_00106</name>
</gene>
<evidence type="ECO:0000256" key="3">
    <source>
        <dbReference type="ARBA" id="ARBA00022448"/>
    </source>
</evidence>
<evidence type="ECO:0000256" key="1">
    <source>
        <dbReference type="ARBA" id="ARBA00004141"/>
    </source>
</evidence>
<dbReference type="PRINTS" id="PR00303">
    <property type="entry name" value="SECYTRNLCASE"/>
</dbReference>
<feature type="transmembrane region" description="Helical" evidence="10">
    <location>
        <begin position="173"/>
        <end position="190"/>
    </location>
</feature>
<evidence type="ECO:0000256" key="11">
    <source>
        <dbReference type="RuleBase" id="RU000537"/>
    </source>
</evidence>
<comment type="subcellular location">
    <subcellularLocation>
        <location evidence="10">Cell membrane</location>
        <topology evidence="10">Multi-pass membrane protein</topology>
    </subcellularLocation>
    <subcellularLocation>
        <location evidence="1 12">Membrane</location>
        <topology evidence="1 12">Multi-pass membrane protein</topology>
    </subcellularLocation>
</comment>
<comment type="similarity">
    <text evidence="2 10 13">Belongs to the SecY/SEC61-alpha family.</text>
</comment>
<accession>A0A173RGH0</accession>
<sequence length="437" mass="47795">MFETLRNALKVKDIRKRLLFTLVVLIICRLGSQLPIPGIDTDTISQYLNSLLGDSFNLLNSFTGGSFESMSLFALNVTPYITASIIIQLLTIAIPALEELYRDGEDGRKKINNITRFVTLGLSLLESAGLAIGFGKQGLLSNYGPLIVMEMIVCLTAGSVFVMWLGEQITDKGVGNGISIILLCNIVSRMPSDLYNLYQKFMEGKQISNVIIAGVIIFIVIIGTIILTIILNDAERRIPVQYSRKIQGGSQLGGLGSTLPVKVNTANVMPIIFSSSLLQFPLVIKQLIGADPKGAAGFIFNALNQSNWCNPDHWNWSIGLIVYLVLNVIFAYFYTSITFNPLEISNNMKKQGGYIPGIRPGKATVDYLNSILTYIIFIGAVGLCIVAVIPIFFNGYFGANVSFGGTSIIIIAGVVLETMKQIESQTLVRQYTGFLTE</sequence>
<dbReference type="PANTHER" id="PTHR10906">
    <property type="entry name" value="SECY/SEC61-ALPHA FAMILY MEMBER"/>
    <property type="match status" value="1"/>
</dbReference>
<feature type="transmembrane region" description="Helical" evidence="10">
    <location>
        <begin position="371"/>
        <end position="393"/>
    </location>
</feature>
<feature type="transmembrane region" description="Helical" evidence="10">
    <location>
        <begin position="117"/>
        <end position="134"/>
    </location>
</feature>
<evidence type="ECO:0000256" key="7">
    <source>
        <dbReference type="ARBA" id="ARBA00023010"/>
    </source>
</evidence>
<comment type="caution">
    <text evidence="10">Lacks conserved residue(s) required for the propagation of feature annotation.</text>
</comment>
<comment type="subunit">
    <text evidence="10">Component of the Sec protein translocase complex. Heterotrimer consisting of SecY, SecE and SecG subunits. The heterotrimers can form oligomers, although 1 heterotrimer is thought to be able to translocate proteins. Interacts with the ribosome. Interacts with SecDF, and other proteins may be involved. Interacts with SecA.</text>
</comment>
<dbReference type="GO" id="GO:0043952">
    <property type="term" value="P:protein transport by the Sec complex"/>
    <property type="evidence" value="ECO:0007669"/>
    <property type="project" value="UniProtKB-UniRule"/>
</dbReference>
<keyword evidence="8 10" id="KW-0472">Membrane</keyword>
<feature type="transmembrane region" description="Helical" evidence="10">
    <location>
        <begin position="210"/>
        <end position="231"/>
    </location>
</feature>
<dbReference type="Gene3D" id="1.10.3370.10">
    <property type="entry name" value="SecY subunit domain"/>
    <property type="match status" value="1"/>
</dbReference>
<feature type="transmembrane region" description="Helical" evidence="10">
    <location>
        <begin position="314"/>
        <end position="334"/>
    </location>
</feature>
<dbReference type="InterPro" id="IPR030659">
    <property type="entry name" value="SecY_CS"/>
</dbReference>
<evidence type="ECO:0000256" key="4">
    <source>
        <dbReference type="ARBA" id="ARBA00022692"/>
    </source>
</evidence>
<evidence type="ECO:0000313" key="14">
    <source>
        <dbReference type="EMBL" id="CUM76729.1"/>
    </source>
</evidence>
<evidence type="ECO:0000256" key="2">
    <source>
        <dbReference type="ARBA" id="ARBA00005751"/>
    </source>
</evidence>
<feature type="transmembrane region" description="Helical" evidence="10">
    <location>
        <begin position="77"/>
        <end position="97"/>
    </location>
</feature>
<dbReference type="EMBL" id="CYYC01000001">
    <property type="protein sequence ID" value="CUM76729.1"/>
    <property type="molecule type" value="Genomic_DNA"/>
</dbReference>
<keyword evidence="10" id="KW-1003">Cell membrane</keyword>
<dbReference type="PROSITE" id="PS00755">
    <property type="entry name" value="SECY_1"/>
    <property type="match status" value="1"/>
</dbReference>
<dbReference type="Pfam" id="PF00344">
    <property type="entry name" value="SecY"/>
    <property type="match status" value="1"/>
</dbReference>
<dbReference type="GO" id="GO:0005886">
    <property type="term" value="C:plasma membrane"/>
    <property type="evidence" value="ECO:0007669"/>
    <property type="project" value="UniProtKB-SubCell"/>
</dbReference>
<feature type="transmembrane region" description="Helical" evidence="10">
    <location>
        <begin position="399"/>
        <end position="419"/>
    </location>
</feature>
<dbReference type="InterPro" id="IPR002208">
    <property type="entry name" value="SecY/SEC61-alpha"/>
</dbReference>
<evidence type="ECO:0000256" key="10">
    <source>
        <dbReference type="HAMAP-Rule" id="MF_01465"/>
    </source>
</evidence>
<evidence type="ECO:0000256" key="6">
    <source>
        <dbReference type="ARBA" id="ARBA00022989"/>
    </source>
</evidence>
<dbReference type="InterPro" id="IPR026593">
    <property type="entry name" value="SecY"/>
</dbReference>
<keyword evidence="5 10" id="KW-0653">Protein transport</keyword>
<reference evidence="14 15" key="1">
    <citation type="submission" date="2015-09" db="EMBL/GenBank/DDBJ databases">
        <authorList>
            <consortium name="Pathogen Informatics"/>
        </authorList>
    </citation>
    <scope>NUCLEOTIDE SEQUENCE [LARGE SCALE GENOMIC DNA]</scope>
    <source>
        <strain evidence="14 15">2789STDY5834966</strain>
    </source>
</reference>
<dbReference type="NCBIfam" id="TIGR00967">
    <property type="entry name" value="3a0501s007"/>
    <property type="match status" value="1"/>
</dbReference>
<keyword evidence="4 10" id="KW-0812">Transmembrane</keyword>
<dbReference type="Proteomes" id="UP000095390">
    <property type="component" value="Unassembled WGS sequence"/>
</dbReference>
<dbReference type="GO" id="GO:0065002">
    <property type="term" value="P:intracellular protein transmembrane transport"/>
    <property type="evidence" value="ECO:0007669"/>
    <property type="project" value="UniProtKB-UniRule"/>
</dbReference>
<keyword evidence="7 10" id="KW-0811">Translocation</keyword>
<dbReference type="InterPro" id="IPR023201">
    <property type="entry name" value="SecY_dom_sf"/>
</dbReference>
<evidence type="ECO:0000256" key="12">
    <source>
        <dbReference type="RuleBase" id="RU003484"/>
    </source>
</evidence>
<comment type="function">
    <text evidence="10 11">The central subunit of the protein translocation channel SecYEG. Consists of two halves formed by TMs 1-5 and 6-10. These two domains form a lateral gate at the front which open onto the bilayer between TMs 2 and 7, and are clamped together by SecE at the back. The channel is closed by both a pore ring composed of hydrophobic SecY resides and a short helix (helix 2A) on the extracellular side of the membrane which forms a plug. The plug probably moves laterally to allow the channel to open. The ring and the pore may move independently.</text>
</comment>
<dbReference type="FunFam" id="1.10.3370.10:FF:000001">
    <property type="entry name" value="Preprotein translocase subunit SecY"/>
    <property type="match status" value="1"/>
</dbReference>
<keyword evidence="6 10" id="KW-1133">Transmembrane helix</keyword>
<protein>
    <recommendedName>
        <fullName evidence="9 10">Protein translocase subunit SecY</fullName>
    </recommendedName>
</protein>